<dbReference type="Proteomes" id="UP000509660">
    <property type="component" value="Chromosome"/>
</dbReference>
<dbReference type="InterPro" id="IPR037175">
    <property type="entry name" value="KFase_sf"/>
</dbReference>
<dbReference type="GO" id="GO:0019441">
    <property type="term" value="P:L-tryptophan catabolic process to kynurenine"/>
    <property type="evidence" value="ECO:0007669"/>
    <property type="project" value="InterPro"/>
</dbReference>
<dbReference type="InterPro" id="IPR007325">
    <property type="entry name" value="KFase/CYL"/>
</dbReference>
<dbReference type="PANTHER" id="PTHR31118">
    <property type="entry name" value="CYCLASE-LIKE PROTEIN 2"/>
    <property type="match status" value="1"/>
</dbReference>
<evidence type="ECO:0000313" key="3">
    <source>
        <dbReference type="Proteomes" id="UP000509660"/>
    </source>
</evidence>
<dbReference type="Pfam" id="PF04199">
    <property type="entry name" value="Cyclase"/>
    <property type="match status" value="1"/>
</dbReference>
<sequence length="224" mass="24869">MTYQYLSYPLDVNDPGFPSEPTLSLETCTSTDKGDVYNSSKIHLFNHFGSHFDAPRHFNPNGVTITELPLSQFIYEKPLLLDIPKQSGQMIEPEDLQPHLAAIQQADLLLIRTGFEQLRKENPSEYAHNGGAVSIQCAEFLIKNAANLKAIGFDFISLASPAHPDHGVKAHQVMLGMYSSNFICIIEDLMLSEVKAEQLKKVFALPLRVKGVDSSQVTVLAEIQ</sequence>
<name>A0A7H8UMF8_9PAST</name>
<dbReference type="AlphaFoldDB" id="A0A7H8UMF8"/>
<proteinExistence type="predicted"/>
<dbReference type="KEGG" id="mpeg:HV560_02820"/>
<dbReference type="SUPFAM" id="SSF102198">
    <property type="entry name" value="Putative cyclase"/>
    <property type="match status" value="1"/>
</dbReference>
<reference evidence="3 4" key="1">
    <citation type="submission" date="2020-06" db="EMBL/GenBank/DDBJ databases">
        <title>Mannheimia pernigra sp. nov. isolated from bovine respiratory tract.</title>
        <authorList>
            <person name="Kuhnert P."/>
            <person name="Akarsu-Egger H."/>
        </authorList>
    </citation>
    <scope>NUCLEOTIDE SEQUENCE [LARGE SCALE GENOMIC DNA]</scope>
    <source>
        <strain evidence="2 4">17CN0883</strain>
        <strain evidence="1 3">BNO311</strain>
    </source>
</reference>
<evidence type="ECO:0000313" key="1">
    <source>
        <dbReference type="EMBL" id="QLB39666.1"/>
    </source>
</evidence>
<dbReference type="Proteomes" id="UP000509784">
    <property type="component" value="Chromosome"/>
</dbReference>
<evidence type="ECO:0000313" key="2">
    <source>
        <dbReference type="EMBL" id="QLB41842.1"/>
    </source>
</evidence>
<dbReference type="GO" id="GO:0004061">
    <property type="term" value="F:arylformamidase activity"/>
    <property type="evidence" value="ECO:0007669"/>
    <property type="project" value="InterPro"/>
</dbReference>
<dbReference type="PANTHER" id="PTHR31118:SF32">
    <property type="entry name" value="KYNURENINE FORMAMIDASE"/>
    <property type="match status" value="1"/>
</dbReference>
<accession>A0A7H8UMF8</accession>
<organism evidence="1 3">
    <name type="scientific">Mannheimia pernigra</name>
    <dbReference type="NCBI Taxonomy" id="111844"/>
    <lineage>
        <taxon>Bacteria</taxon>
        <taxon>Pseudomonadati</taxon>
        <taxon>Pseudomonadota</taxon>
        <taxon>Gammaproteobacteria</taxon>
        <taxon>Pasteurellales</taxon>
        <taxon>Pasteurellaceae</taxon>
        <taxon>Mannheimia</taxon>
    </lineage>
</organism>
<dbReference type="EMBL" id="CP055305">
    <property type="protein sequence ID" value="QLB41842.1"/>
    <property type="molecule type" value="Genomic_DNA"/>
</dbReference>
<dbReference type="EMBL" id="CP055306">
    <property type="protein sequence ID" value="QLB39666.1"/>
    <property type="molecule type" value="Genomic_DNA"/>
</dbReference>
<keyword evidence="3" id="KW-1185">Reference proteome</keyword>
<evidence type="ECO:0000313" key="4">
    <source>
        <dbReference type="Proteomes" id="UP000509784"/>
    </source>
</evidence>
<accession>A0A7H8UU69</accession>
<dbReference type="Gene3D" id="3.50.30.50">
    <property type="entry name" value="Putative cyclase"/>
    <property type="match status" value="1"/>
</dbReference>
<protein>
    <submittedName>
        <fullName evidence="1">Cyclase family protein</fullName>
    </submittedName>
</protein>
<gene>
    <name evidence="1" type="ORF">HV559_01550</name>
    <name evidence="2" type="ORF">HV560_02820</name>
</gene>
<dbReference type="RefSeq" id="WP_176807867.1">
    <property type="nucleotide sequence ID" value="NZ_CP055302.1"/>
</dbReference>